<dbReference type="OrthoDB" id="6555614at2"/>
<dbReference type="STRING" id="796620.VIBC2010_04744"/>
<protein>
    <recommendedName>
        <fullName evidence="4">TadE-like protein</fullName>
    </recommendedName>
</protein>
<name>E3BK72_9VIBR</name>
<evidence type="ECO:0000313" key="2">
    <source>
        <dbReference type="EMBL" id="EFP96457.1"/>
    </source>
</evidence>
<evidence type="ECO:0000256" key="1">
    <source>
        <dbReference type="SAM" id="Phobius"/>
    </source>
</evidence>
<proteinExistence type="predicted"/>
<dbReference type="Proteomes" id="UP000002943">
    <property type="component" value="Unassembled WGS sequence"/>
</dbReference>
<keyword evidence="1" id="KW-0812">Transmembrane</keyword>
<comment type="caution">
    <text evidence="2">The sequence shown here is derived from an EMBL/GenBank/DDBJ whole genome shotgun (WGS) entry which is preliminary data.</text>
</comment>
<accession>E3BK72</accession>
<dbReference type="RefSeq" id="WP_009601427.1">
    <property type="nucleotide sequence ID" value="NZ_AEIU01000074.1"/>
</dbReference>
<evidence type="ECO:0008006" key="4">
    <source>
        <dbReference type="Google" id="ProtNLM"/>
    </source>
</evidence>
<sequence>MKHRQSGNITIEAALGFPIIIALVFVWIEICYFSYALNFLDHKLFNAVTTAKKSNVSIKNDYKSILIKSLNEKNDYFVDRVVKKENIKSEVCYYISYESLVLRDNKINGKVNKSKVMSHNMPIAVYKLRYSYTPVLINFLGDIEIYREIIALQEKERSQFK</sequence>
<reference evidence="2 3" key="1">
    <citation type="journal article" date="2012" name="Int. J. Syst. Evol. Microbiol.">
        <title>Vibrio caribbeanicus sp. nov., isolated from the marine sponge Scleritoderma cyanea.</title>
        <authorList>
            <person name="Hoffmann M."/>
            <person name="Monday S.R."/>
            <person name="Allard M.W."/>
            <person name="Strain E.A."/>
            <person name="Whittaker P."/>
            <person name="Naum M."/>
            <person name="McCarthy P.J."/>
            <person name="Lopez J.V."/>
            <person name="Fischer M."/>
            <person name="Brown E.W."/>
        </authorList>
    </citation>
    <scope>NUCLEOTIDE SEQUENCE [LARGE SCALE GENOMIC DNA]</scope>
    <source>
        <strain evidence="2 3">ATCC BAA-2122</strain>
    </source>
</reference>
<keyword evidence="1" id="KW-1133">Transmembrane helix</keyword>
<evidence type="ECO:0000313" key="3">
    <source>
        <dbReference type="Proteomes" id="UP000002943"/>
    </source>
</evidence>
<dbReference type="AlphaFoldDB" id="E3BK72"/>
<dbReference type="EMBL" id="AEIU01000074">
    <property type="protein sequence ID" value="EFP96457.1"/>
    <property type="molecule type" value="Genomic_DNA"/>
</dbReference>
<keyword evidence="1" id="KW-0472">Membrane</keyword>
<keyword evidence="3" id="KW-1185">Reference proteome</keyword>
<gene>
    <name evidence="2" type="ORF">VIBC2010_04744</name>
</gene>
<feature type="transmembrane region" description="Helical" evidence="1">
    <location>
        <begin position="12"/>
        <end position="35"/>
    </location>
</feature>
<organism evidence="2 3">
    <name type="scientific">Vibrio caribbeanicus ATCC BAA-2122</name>
    <dbReference type="NCBI Taxonomy" id="796620"/>
    <lineage>
        <taxon>Bacteria</taxon>
        <taxon>Pseudomonadati</taxon>
        <taxon>Pseudomonadota</taxon>
        <taxon>Gammaproteobacteria</taxon>
        <taxon>Vibrionales</taxon>
        <taxon>Vibrionaceae</taxon>
        <taxon>Vibrio</taxon>
    </lineage>
</organism>